<dbReference type="EMBL" id="HBUF01371843">
    <property type="protein sequence ID" value="CAG6726514.1"/>
    <property type="molecule type" value="Transcribed_RNA"/>
</dbReference>
<dbReference type="AlphaFoldDB" id="A0A8D8S9L4"/>
<dbReference type="EMBL" id="HBUF01046009">
    <property type="protein sequence ID" value="CAG6619693.1"/>
    <property type="molecule type" value="Transcribed_RNA"/>
</dbReference>
<organism evidence="1">
    <name type="scientific">Cacopsylla melanoneura</name>
    <dbReference type="NCBI Taxonomy" id="428564"/>
    <lineage>
        <taxon>Eukaryota</taxon>
        <taxon>Metazoa</taxon>
        <taxon>Ecdysozoa</taxon>
        <taxon>Arthropoda</taxon>
        <taxon>Hexapoda</taxon>
        <taxon>Insecta</taxon>
        <taxon>Pterygota</taxon>
        <taxon>Neoptera</taxon>
        <taxon>Paraneoptera</taxon>
        <taxon>Hemiptera</taxon>
        <taxon>Sternorrhyncha</taxon>
        <taxon>Psylloidea</taxon>
        <taxon>Psyllidae</taxon>
        <taxon>Psyllinae</taxon>
        <taxon>Cacopsylla</taxon>
    </lineage>
</organism>
<proteinExistence type="predicted"/>
<accession>A0A8D8S9L4</accession>
<reference evidence="1" key="1">
    <citation type="submission" date="2021-05" db="EMBL/GenBank/DDBJ databases">
        <authorList>
            <person name="Alioto T."/>
            <person name="Alioto T."/>
            <person name="Gomez Garrido J."/>
        </authorList>
    </citation>
    <scope>NUCLEOTIDE SEQUENCE</scope>
</reference>
<dbReference type="EMBL" id="HBUF01550552">
    <property type="protein sequence ID" value="CAG6758787.1"/>
    <property type="molecule type" value="Transcribed_RNA"/>
</dbReference>
<name>A0A8D8S9L4_9HEMI</name>
<evidence type="ECO:0000313" key="1">
    <source>
        <dbReference type="EMBL" id="CAG6663817.1"/>
    </source>
</evidence>
<sequence>MDVKNLYHVSGSDNPADGLSRGLLPNQFVDYKIYFSGPSWLIEKIENWPIRAYSEFKNKEEIPEKKISSVVLVGVNNLENVVFDFFSGCSSYSKLLNVMVYILRFTKKLD</sequence>
<dbReference type="EMBL" id="HBUF01205985">
    <property type="protein sequence ID" value="CAG6663817.1"/>
    <property type="molecule type" value="Transcribed_RNA"/>
</dbReference>
<protein>
    <submittedName>
        <fullName evidence="1">Uncharacterized protein</fullName>
    </submittedName>
</protein>